<name>A0A1I0RJX7_9BACT</name>
<evidence type="ECO:0000313" key="2">
    <source>
        <dbReference type="EMBL" id="SEW41339.1"/>
    </source>
</evidence>
<dbReference type="STRING" id="1267423.SAMN05216290_3729"/>
<feature type="region of interest" description="Disordered" evidence="1">
    <location>
        <begin position="302"/>
        <end position="534"/>
    </location>
</feature>
<feature type="region of interest" description="Disordered" evidence="1">
    <location>
        <begin position="50"/>
        <end position="72"/>
    </location>
</feature>
<dbReference type="RefSeq" id="WP_090260684.1">
    <property type="nucleotide sequence ID" value="NZ_FOIR01000004.1"/>
</dbReference>
<organism evidence="2 3">
    <name type="scientific">Roseivirga pacifica</name>
    <dbReference type="NCBI Taxonomy" id="1267423"/>
    <lineage>
        <taxon>Bacteria</taxon>
        <taxon>Pseudomonadati</taxon>
        <taxon>Bacteroidota</taxon>
        <taxon>Cytophagia</taxon>
        <taxon>Cytophagales</taxon>
        <taxon>Roseivirgaceae</taxon>
        <taxon>Roseivirga</taxon>
    </lineage>
</organism>
<protein>
    <submittedName>
        <fullName evidence="2">Uncharacterized protein</fullName>
    </submittedName>
</protein>
<dbReference type="Proteomes" id="UP000199437">
    <property type="component" value="Unassembled WGS sequence"/>
</dbReference>
<feature type="compositionally biased region" description="Polar residues" evidence="1">
    <location>
        <begin position="317"/>
        <end position="334"/>
    </location>
</feature>
<reference evidence="3" key="1">
    <citation type="submission" date="2016-10" db="EMBL/GenBank/DDBJ databases">
        <authorList>
            <person name="Varghese N."/>
            <person name="Submissions S."/>
        </authorList>
    </citation>
    <scope>NUCLEOTIDE SEQUENCE [LARGE SCALE GENOMIC DNA]</scope>
    <source>
        <strain evidence="3">CGMCC 1.12402</strain>
    </source>
</reference>
<dbReference type="AlphaFoldDB" id="A0A1I0RJX7"/>
<proteinExistence type="predicted"/>
<gene>
    <name evidence="2" type="ORF">SAMN05216290_3729</name>
</gene>
<evidence type="ECO:0000313" key="3">
    <source>
        <dbReference type="Proteomes" id="UP000199437"/>
    </source>
</evidence>
<feature type="compositionally biased region" description="Polar residues" evidence="1">
    <location>
        <begin position="426"/>
        <end position="448"/>
    </location>
</feature>
<feature type="compositionally biased region" description="Polar residues" evidence="1">
    <location>
        <begin position="346"/>
        <end position="364"/>
    </location>
</feature>
<feature type="compositionally biased region" description="Low complexity" evidence="1">
    <location>
        <begin position="461"/>
        <end position="534"/>
    </location>
</feature>
<dbReference type="EMBL" id="FOIR01000004">
    <property type="protein sequence ID" value="SEW41339.1"/>
    <property type="molecule type" value="Genomic_DNA"/>
</dbReference>
<sequence>MPTGGLMKMKNYGKYLMAPLSMVLIYSCSPNQYQQGGEYDDMYFTKADRKTQPQSVDLPPVQEADPSEVDLGYSGKATVSPEVLERYSTPEEEPLTYFELQGPEGAKVTSAKDLNYRDFLYDYENEHLAYYELPMDWDTDWNESSFNNLMVQDYQFRVAWYDQYYKGEAWRMDNYLSGQSANSLRYSDFMGPTVGLSVAATDFYSGFGYGFNYGMGMSYVDLNPYGLYDPFWTPLPSYYRPWRNSWYVGIGFGFGWNNWYNYNPWRPGWGGWYGPGYYNPRPSRPEHYYTANGRPIEYGPRLRSSSVASVRSDALNGSGTRSRSQRAVSASGGSANPRAARGGRVGSTSTRSTRATNPNITASRVNRVRTDDYRIGSGSSGVSRVTRSRVTAARSSSARANYRNTASGGSSSSRFTRSSVNRRSYNVGSSRSAVSSPTFNRSTSSGLSRSVIDRSNRNAYSRGFSSGRSSSYSRSTSGSRPVNVGRTNSSSSRSSGSGVSRSSSGGSRSSGVSSSRSSGSSRSGGSTRSSRGNQ</sequence>
<accession>A0A1I0RJX7</accession>
<evidence type="ECO:0000256" key="1">
    <source>
        <dbReference type="SAM" id="MobiDB-lite"/>
    </source>
</evidence>
<feature type="compositionally biased region" description="Low complexity" evidence="1">
    <location>
        <begin position="302"/>
        <end position="315"/>
    </location>
</feature>
<dbReference type="OrthoDB" id="982701at2"/>
<dbReference type="GeneID" id="99988397"/>
<feature type="compositionally biased region" description="Low complexity" evidence="1">
    <location>
        <begin position="376"/>
        <end position="424"/>
    </location>
</feature>
<keyword evidence="3" id="KW-1185">Reference proteome</keyword>